<proteinExistence type="predicted"/>
<accession>A0A0Q9YBX4</accession>
<evidence type="ECO:0000313" key="2">
    <source>
        <dbReference type="Proteomes" id="UP000053881"/>
    </source>
</evidence>
<sequence>MNEGLNKLKWFVQSFSIVRVRLLVKIQKEGFVVGKLHGKVAIVTGASRSQGLVVVLEQALPESLRVKGLMWF</sequence>
<protein>
    <submittedName>
        <fullName evidence="1">Uncharacterized protein</fullName>
    </submittedName>
</protein>
<dbReference type="PATRIC" id="fig|217031.4.peg.1989"/>
<comment type="caution">
    <text evidence="1">The sequence shown here is derived from an EMBL/GenBank/DDBJ whole genome shotgun (WGS) entry which is preliminary data.</text>
</comment>
<organism evidence="1 2">
    <name type="scientific">Lederbergia galactosidilytica</name>
    <dbReference type="NCBI Taxonomy" id="217031"/>
    <lineage>
        <taxon>Bacteria</taxon>
        <taxon>Bacillati</taxon>
        <taxon>Bacillota</taxon>
        <taxon>Bacilli</taxon>
        <taxon>Bacillales</taxon>
        <taxon>Bacillaceae</taxon>
        <taxon>Lederbergia</taxon>
    </lineage>
</organism>
<evidence type="ECO:0000313" key="1">
    <source>
        <dbReference type="EMBL" id="KRG14606.1"/>
    </source>
</evidence>
<name>A0A0Q9YBX4_9BACI</name>
<gene>
    <name evidence="1" type="ORF">ACA29_05955</name>
</gene>
<dbReference type="Proteomes" id="UP000053881">
    <property type="component" value="Unassembled WGS sequence"/>
</dbReference>
<dbReference type="EMBL" id="LGPB01000062">
    <property type="protein sequence ID" value="KRG14606.1"/>
    <property type="molecule type" value="Genomic_DNA"/>
</dbReference>
<reference evidence="1 2" key="1">
    <citation type="submission" date="2015-06" db="EMBL/GenBank/DDBJ databases">
        <title>Genome sequencing project of Bacillus galactosidilyticus PL133.</title>
        <authorList>
            <person name="Gaiero J."/>
            <person name="Nicol R."/>
            <person name="Habash M."/>
        </authorList>
    </citation>
    <scope>NUCLEOTIDE SEQUENCE [LARGE SCALE GENOMIC DNA]</scope>
    <source>
        <strain evidence="1 2">PL133</strain>
    </source>
</reference>
<dbReference type="AlphaFoldDB" id="A0A0Q9YBX4"/>